<dbReference type="RefSeq" id="WP_111599777.1">
    <property type="nucleotide sequence ID" value="NZ_QLLL01000009.1"/>
</dbReference>
<dbReference type="Proteomes" id="UP000249547">
    <property type="component" value="Unassembled WGS sequence"/>
</dbReference>
<dbReference type="Pfam" id="PF00881">
    <property type="entry name" value="Nitroreductase"/>
    <property type="match status" value="1"/>
</dbReference>
<sequence>MNTVTEQLPVVKEIITTRRTTKPEKMNGQKIANEQVEQLFELANWAPTHAFTEPWYFVVYSNEKVQEFCADHANLYKANATAESFVPGTYDKLLHMGDQASHVILMVAKRGANPKIPFLEEIAATSCAIQNILLGATAMGIASYWGTGGMILKPAMKEYLQLAEEDQVLGVLYLGYSDEPSAFVGTRKRPLSEKVKWM</sequence>
<keyword evidence="3 7" id="KW-0288">FMN</keyword>
<dbReference type="InterPro" id="IPR029479">
    <property type="entry name" value="Nitroreductase"/>
</dbReference>
<dbReference type="AlphaFoldDB" id="A0A327Q785"/>
<dbReference type="EMBL" id="QLLL01000009">
    <property type="protein sequence ID" value="RAI99824.1"/>
    <property type="molecule type" value="Genomic_DNA"/>
</dbReference>
<name>A0A327Q785_9BACT</name>
<dbReference type="CDD" id="cd02135">
    <property type="entry name" value="YdjA-like"/>
    <property type="match status" value="1"/>
</dbReference>
<gene>
    <name evidence="10" type="ORF">LX64_04377</name>
</gene>
<evidence type="ECO:0000256" key="3">
    <source>
        <dbReference type="ARBA" id="ARBA00022643"/>
    </source>
</evidence>
<accession>A0A327Q785</accession>
<proteinExistence type="inferred from homology"/>
<feature type="domain" description="Nitroreductase" evidence="9">
    <location>
        <begin position="15"/>
        <end position="176"/>
    </location>
</feature>
<comment type="cofactor">
    <cofactor evidence="8">
        <name>FMN</name>
        <dbReference type="ChEBI" id="CHEBI:58210"/>
    </cofactor>
    <text evidence="8">Binds 1 FMN per subunit.</text>
</comment>
<organism evidence="10 11">
    <name type="scientific">Chitinophaga skermanii</name>
    <dbReference type="NCBI Taxonomy" id="331697"/>
    <lineage>
        <taxon>Bacteria</taxon>
        <taxon>Pseudomonadati</taxon>
        <taxon>Bacteroidota</taxon>
        <taxon>Chitinophagia</taxon>
        <taxon>Chitinophagales</taxon>
        <taxon>Chitinophagaceae</taxon>
        <taxon>Chitinophaga</taxon>
    </lineage>
</organism>
<dbReference type="GO" id="GO:0016491">
    <property type="term" value="F:oxidoreductase activity"/>
    <property type="evidence" value="ECO:0007669"/>
    <property type="project" value="UniProtKB-UniRule"/>
</dbReference>
<dbReference type="PIRSF" id="PIRSF000232">
    <property type="entry name" value="YdjA"/>
    <property type="match status" value="1"/>
</dbReference>
<feature type="binding site" evidence="8">
    <location>
        <position position="49"/>
    </location>
    <ligand>
        <name>FMN</name>
        <dbReference type="ChEBI" id="CHEBI:58210"/>
        <note>ligand shared between dimeric partners</note>
    </ligand>
</feature>
<feature type="binding site" description="in other chain" evidence="8">
    <location>
        <begin position="145"/>
        <end position="147"/>
    </location>
    <ligand>
        <name>FMN</name>
        <dbReference type="ChEBI" id="CHEBI:58210"/>
        <note>ligand shared between dimeric partners</note>
    </ligand>
</feature>
<evidence type="ECO:0000256" key="2">
    <source>
        <dbReference type="ARBA" id="ARBA00022630"/>
    </source>
</evidence>
<keyword evidence="2 7" id="KW-0285">Flavoprotein</keyword>
<feature type="binding site" description="in other chain" evidence="8">
    <location>
        <begin position="18"/>
        <end position="20"/>
    </location>
    <ligand>
        <name>FMN</name>
        <dbReference type="ChEBI" id="CHEBI:58210"/>
        <note>ligand shared between dimeric partners</note>
    </ligand>
</feature>
<evidence type="ECO:0000256" key="7">
    <source>
        <dbReference type="PIRNR" id="PIRNR000232"/>
    </source>
</evidence>
<evidence type="ECO:0000256" key="1">
    <source>
        <dbReference type="ARBA" id="ARBA00007118"/>
    </source>
</evidence>
<reference evidence="10 11" key="1">
    <citation type="submission" date="2018-06" db="EMBL/GenBank/DDBJ databases">
        <title>Genomic Encyclopedia of Archaeal and Bacterial Type Strains, Phase II (KMG-II): from individual species to whole genera.</title>
        <authorList>
            <person name="Goeker M."/>
        </authorList>
    </citation>
    <scope>NUCLEOTIDE SEQUENCE [LARGE SCALE GENOMIC DNA]</scope>
    <source>
        <strain evidence="10 11">DSM 23857</strain>
    </source>
</reference>
<dbReference type="SUPFAM" id="SSF55469">
    <property type="entry name" value="FMN-dependent nitroreductase-like"/>
    <property type="match status" value="1"/>
</dbReference>
<evidence type="ECO:0000259" key="9">
    <source>
        <dbReference type="Pfam" id="PF00881"/>
    </source>
</evidence>
<dbReference type="InterPro" id="IPR052530">
    <property type="entry name" value="NAD(P)H_nitroreductase"/>
</dbReference>
<evidence type="ECO:0000256" key="6">
    <source>
        <dbReference type="ARBA" id="ARBA00023027"/>
    </source>
</evidence>
<dbReference type="PANTHER" id="PTHR43821:SF1">
    <property type="entry name" value="NAD(P)H NITROREDUCTASE YDJA-RELATED"/>
    <property type="match status" value="1"/>
</dbReference>
<evidence type="ECO:0000256" key="5">
    <source>
        <dbReference type="ARBA" id="ARBA00023002"/>
    </source>
</evidence>
<dbReference type="PANTHER" id="PTHR43821">
    <property type="entry name" value="NAD(P)H NITROREDUCTASE YDJA-RELATED"/>
    <property type="match status" value="1"/>
</dbReference>
<dbReference type="Gene3D" id="3.40.109.10">
    <property type="entry name" value="NADH Oxidase"/>
    <property type="match status" value="1"/>
</dbReference>
<evidence type="ECO:0000313" key="10">
    <source>
        <dbReference type="EMBL" id="RAI99824.1"/>
    </source>
</evidence>
<keyword evidence="5 7" id="KW-0560">Oxidoreductase</keyword>
<evidence type="ECO:0000256" key="4">
    <source>
        <dbReference type="ARBA" id="ARBA00022857"/>
    </source>
</evidence>
<dbReference type="OrthoDB" id="9804207at2"/>
<evidence type="ECO:0000313" key="11">
    <source>
        <dbReference type="Proteomes" id="UP000249547"/>
    </source>
</evidence>
<comment type="similarity">
    <text evidence="1 7">Belongs to the nitroreductase family.</text>
</comment>
<comment type="caution">
    <text evidence="10">The sequence shown here is derived from an EMBL/GenBank/DDBJ whole genome shotgun (WGS) entry which is preliminary data.</text>
</comment>
<keyword evidence="6 7" id="KW-0520">NAD</keyword>
<protein>
    <recommendedName>
        <fullName evidence="7">Putative NAD(P)H nitroreductase</fullName>
        <ecNumber evidence="7">1.-.-.-</ecNumber>
    </recommendedName>
</protein>
<dbReference type="InterPro" id="IPR026021">
    <property type="entry name" value="YdjA-like"/>
</dbReference>
<dbReference type="EC" id="1.-.-.-" evidence="7"/>
<keyword evidence="4 7" id="KW-0521">NADP</keyword>
<keyword evidence="11" id="KW-1185">Reference proteome</keyword>
<evidence type="ECO:0000256" key="8">
    <source>
        <dbReference type="PIRSR" id="PIRSR000232-1"/>
    </source>
</evidence>
<dbReference type="InterPro" id="IPR000415">
    <property type="entry name" value="Nitroreductase-like"/>
</dbReference>